<dbReference type="Proteomes" id="UP000675881">
    <property type="component" value="Chromosome 14"/>
</dbReference>
<keyword evidence="6" id="KW-1185">Reference proteome</keyword>
<protein>
    <submittedName>
        <fullName evidence="4">(salmon louse) hypothetical protein</fullName>
    </submittedName>
    <submittedName>
        <fullName evidence="5">Putative LOC101896503 [Musca domestica]</fullName>
    </submittedName>
</protein>
<sequence>MIDEELDMSHDDYDEQLVKEIKKYRLLWDTNHKDYKDANKKIHTWKIIALKLKKPGGAKELKRRWKNLRDGLVRSIRKNAEASQISKSEMKVSKCKLFDELLFLKDFISYRPTPIEIPFGCGTQRSPEVYKSVDIETHVITEQETFDTTIIRFEKDVDKINHDRFVGGEGSEECESIKRLKMPNNSGSSGLSSVNNSVLKPNEDSLSVTASSSGEIENEITKSSNWHFCQSLVDVLDSLPKKKNRMAKIKIQEILMKLEFDEEDQN</sequence>
<evidence type="ECO:0000313" key="5">
    <source>
        <dbReference type="EMBL" id="CDW36249.1"/>
    </source>
</evidence>
<dbReference type="Pfam" id="PF02944">
    <property type="entry name" value="BESS"/>
    <property type="match status" value="1"/>
</dbReference>
<evidence type="ECO:0000259" key="3">
    <source>
        <dbReference type="PROSITE" id="PS51031"/>
    </source>
</evidence>
<dbReference type="PROSITE" id="PS51031">
    <property type="entry name" value="BESS"/>
    <property type="match status" value="1"/>
</dbReference>
<proteinExistence type="predicted"/>
<dbReference type="GO" id="GO:0005634">
    <property type="term" value="C:nucleus"/>
    <property type="evidence" value="ECO:0007669"/>
    <property type="project" value="UniProtKB-SubCell"/>
</dbReference>
<dbReference type="EMBL" id="HG994593">
    <property type="protein sequence ID" value="CAF2838440.1"/>
    <property type="molecule type" value="Genomic_DNA"/>
</dbReference>
<dbReference type="PANTHER" id="PTHR12243:SF67">
    <property type="entry name" value="COREPRESSOR OF PANGOLIN, ISOFORM A-RELATED"/>
    <property type="match status" value="1"/>
</dbReference>
<gene>
    <name evidence="4" type="ORF">LSAA_4982</name>
</gene>
<name>A0A0K2UDB7_LEPSM</name>
<evidence type="ECO:0000256" key="1">
    <source>
        <dbReference type="PROSITE-ProRule" id="PRU00371"/>
    </source>
</evidence>
<dbReference type="PANTHER" id="PTHR12243">
    <property type="entry name" value="MADF DOMAIN TRANSCRIPTION FACTOR"/>
    <property type="match status" value="1"/>
</dbReference>
<dbReference type="GO" id="GO:0003677">
    <property type="term" value="F:DNA binding"/>
    <property type="evidence" value="ECO:0007669"/>
    <property type="project" value="InterPro"/>
</dbReference>
<keyword evidence="1" id="KW-0539">Nucleus</keyword>
<dbReference type="SMART" id="SM00595">
    <property type="entry name" value="MADF"/>
    <property type="match status" value="1"/>
</dbReference>
<evidence type="ECO:0000313" key="4">
    <source>
        <dbReference type="EMBL" id="CAF2838440.1"/>
    </source>
</evidence>
<dbReference type="InterPro" id="IPR004210">
    <property type="entry name" value="BESS_motif"/>
</dbReference>
<reference evidence="5" key="1">
    <citation type="submission" date="2014-05" db="EMBL/GenBank/DDBJ databases">
        <authorList>
            <person name="Chronopoulou M."/>
        </authorList>
    </citation>
    <scope>NUCLEOTIDE SEQUENCE</scope>
    <source>
        <tissue evidence="5">Whole organism</tissue>
    </source>
</reference>
<comment type="subcellular location">
    <subcellularLocation>
        <location evidence="1">Nucleus</location>
    </subcellularLocation>
</comment>
<dbReference type="InterPro" id="IPR006578">
    <property type="entry name" value="MADF-dom"/>
</dbReference>
<accession>A0A0K2UDB7</accession>
<feature type="domain" description="BESS" evidence="3">
    <location>
        <begin position="222"/>
        <end position="261"/>
    </location>
</feature>
<dbReference type="InterPro" id="IPR039353">
    <property type="entry name" value="TF_Adf1"/>
</dbReference>
<dbReference type="PROSITE" id="PS51029">
    <property type="entry name" value="MADF"/>
    <property type="match status" value="1"/>
</dbReference>
<organism evidence="5">
    <name type="scientific">Lepeophtheirus salmonis</name>
    <name type="common">Salmon louse</name>
    <name type="synonym">Caligus salmonis</name>
    <dbReference type="NCBI Taxonomy" id="72036"/>
    <lineage>
        <taxon>Eukaryota</taxon>
        <taxon>Metazoa</taxon>
        <taxon>Ecdysozoa</taxon>
        <taxon>Arthropoda</taxon>
        <taxon>Crustacea</taxon>
        <taxon>Multicrustacea</taxon>
        <taxon>Hexanauplia</taxon>
        <taxon>Copepoda</taxon>
        <taxon>Siphonostomatoida</taxon>
        <taxon>Caligidae</taxon>
        <taxon>Lepeophtheirus</taxon>
    </lineage>
</organism>
<dbReference type="Pfam" id="PF10545">
    <property type="entry name" value="MADF_DNA_bdg"/>
    <property type="match status" value="1"/>
</dbReference>
<dbReference type="GO" id="GO:0005667">
    <property type="term" value="C:transcription regulator complex"/>
    <property type="evidence" value="ECO:0007669"/>
    <property type="project" value="TreeGrafter"/>
</dbReference>
<evidence type="ECO:0000313" key="6">
    <source>
        <dbReference type="Proteomes" id="UP000675881"/>
    </source>
</evidence>
<dbReference type="EMBL" id="HACA01018888">
    <property type="protein sequence ID" value="CDW36249.1"/>
    <property type="molecule type" value="Transcribed_RNA"/>
</dbReference>
<evidence type="ECO:0000259" key="2">
    <source>
        <dbReference type="PROSITE" id="PS51029"/>
    </source>
</evidence>
<dbReference type="AlphaFoldDB" id="A0A0K2UDB7"/>
<dbReference type="OrthoDB" id="6147983at2759"/>
<reference evidence="4" key="2">
    <citation type="submission" date="2021-02" db="EMBL/GenBank/DDBJ databases">
        <authorList>
            <person name="Bekaert M."/>
        </authorList>
    </citation>
    <scope>NUCLEOTIDE SEQUENCE</scope>
    <source>
        <strain evidence="4">IoA-00</strain>
    </source>
</reference>
<dbReference type="GO" id="GO:0006357">
    <property type="term" value="P:regulation of transcription by RNA polymerase II"/>
    <property type="evidence" value="ECO:0007669"/>
    <property type="project" value="TreeGrafter"/>
</dbReference>
<feature type="domain" description="MADF" evidence="2">
    <location>
        <begin position="16"/>
        <end position="109"/>
    </location>
</feature>